<feature type="region of interest" description="Disordered" evidence="1">
    <location>
        <begin position="1"/>
        <end position="23"/>
    </location>
</feature>
<keyword evidence="3" id="KW-1185">Reference proteome</keyword>
<comment type="caution">
    <text evidence="2">The sequence shown here is derived from an EMBL/GenBank/DDBJ whole genome shotgun (WGS) entry which is preliminary data.</text>
</comment>
<evidence type="ECO:0000313" key="2">
    <source>
        <dbReference type="EMBL" id="MFD1106639.1"/>
    </source>
</evidence>
<accession>A0ABW3P5I8</accession>
<dbReference type="InterPro" id="IPR038713">
    <property type="entry name" value="Terminase_Gp1_N_sf"/>
</dbReference>
<proteinExistence type="predicted"/>
<protein>
    <submittedName>
        <fullName evidence="2">LysR family transcriptional regulator</fullName>
    </submittedName>
</protein>
<dbReference type="RefSeq" id="WP_380913508.1">
    <property type="nucleotide sequence ID" value="NZ_JBHTLS010000133.1"/>
</dbReference>
<dbReference type="Gene3D" id="1.10.10.1400">
    <property type="entry name" value="Terminase, small subunit, N-terminal DNA-binding domain, HTH motif"/>
    <property type="match status" value="1"/>
</dbReference>
<evidence type="ECO:0000313" key="3">
    <source>
        <dbReference type="Proteomes" id="UP001597203"/>
    </source>
</evidence>
<dbReference type="Proteomes" id="UP001597203">
    <property type="component" value="Unassembled WGS sequence"/>
</dbReference>
<name>A0ABW3P5I8_9SPHN</name>
<evidence type="ECO:0000256" key="1">
    <source>
        <dbReference type="SAM" id="MobiDB-lite"/>
    </source>
</evidence>
<sequence length="102" mass="11109">MEPQPTNPPAPGATDPTRRARWTPERQRRFLTVLLATGNVTRAARSAGMSPASAHRLRRRLAGTPFDRTWANALALHAQSMADPFADASRPARKAVTQPARG</sequence>
<organism evidence="2 3">
    <name type="scientific">Sphingobium olei</name>
    <dbReference type="NCBI Taxonomy" id="420955"/>
    <lineage>
        <taxon>Bacteria</taxon>
        <taxon>Pseudomonadati</taxon>
        <taxon>Pseudomonadota</taxon>
        <taxon>Alphaproteobacteria</taxon>
        <taxon>Sphingomonadales</taxon>
        <taxon>Sphingomonadaceae</taxon>
        <taxon>Sphingobium</taxon>
    </lineage>
</organism>
<dbReference type="EMBL" id="JBHTLS010000133">
    <property type="protein sequence ID" value="MFD1106639.1"/>
    <property type="molecule type" value="Genomic_DNA"/>
</dbReference>
<gene>
    <name evidence="2" type="ORF">ACFQ24_17385</name>
</gene>
<feature type="compositionally biased region" description="Pro residues" evidence="1">
    <location>
        <begin position="1"/>
        <end position="11"/>
    </location>
</feature>
<reference evidence="3" key="1">
    <citation type="journal article" date="2019" name="Int. J. Syst. Evol. Microbiol.">
        <title>The Global Catalogue of Microorganisms (GCM) 10K type strain sequencing project: providing services to taxonomists for standard genome sequencing and annotation.</title>
        <authorList>
            <consortium name="The Broad Institute Genomics Platform"/>
            <consortium name="The Broad Institute Genome Sequencing Center for Infectious Disease"/>
            <person name="Wu L."/>
            <person name="Ma J."/>
        </authorList>
    </citation>
    <scope>NUCLEOTIDE SEQUENCE [LARGE SCALE GENOMIC DNA]</scope>
    <source>
        <strain evidence="3">CCUG 54329</strain>
    </source>
</reference>